<proteinExistence type="predicted"/>
<organism evidence="6 7">
    <name type="scientific">Amycolatopsis speibonae</name>
    <dbReference type="NCBI Taxonomy" id="1450224"/>
    <lineage>
        <taxon>Bacteria</taxon>
        <taxon>Bacillati</taxon>
        <taxon>Actinomycetota</taxon>
        <taxon>Actinomycetes</taxon>
        <taxon>Pseudonocardiales</taxon>
        <taxon>Pseudonocardiaceae</taxon>
        <taxon>Amycolatopsis</taxon>
    </lineage>
</organism>
<dbReference type="InterPro" id="IPR016035">
    <property type="entry name" value="Acyl_Trfase/lysoPLipase"/>
</dbReference>
<keyword evidence="2" id="KW-0808">Transferase</keyword>
<comment type="caution">
    <text evidence="6">The sequence shown here is derived from an EMBL/GenBank/DDBJ whole genome shotgun (WGS) entry which is preliminary data.</text>
</comment>
<evidence type="ECO:0000256" key="2">
    <source>
        <dbReference type="ARBA" id="ARBA00022679"/>
    </source>
</evidence>
<sequence>MTAAAETAYFFPGLDGFRLAEIGKFLVLSPFARERLAVADEVLGYSVTRALRDSGDYASPAARAATLVNALSLADWAKENLGEPGYCVGMSFGELIAAAYAECLPFADAVRIAAGVGECELDYFRTAHQDLVTQVVTRVAAERMDELLADLSDRGIWYDLSGHVDDGHYLITMAEKHLEEFTAGVGKAGGYSLYAMRPAAHCSAFGPLRDRIETEVLRGTAFADPAVPVVSDVDGSVLRTGRAVRELVLSGFLRPLEWRSTAVAMAGLGVRRLCVVGLDRMWFRLAVTKKNFIVEPVNQATVLRHRRG</sequence>
<evidence type="ECO:0000256" key="4">
    <source>
        <dbReference type="ARBA" id="ARBA00048462"/>
    </source>
</evidence>
<dbReference type="Gene3D" id="3.40.366.10">
    <property type="entry name" value="Malonyl-Coenzyme A Acyl Carrier Protein, domain 2"/>
    <property type="match status" value="1"/>
</dbReference>
<evidence type="ECO:0000313" key="7">
    <source>
        <dbReference type="Proteomes" id="UP001595645"/>
    </source>
</evidence>
<evidence type="ECO:0000313" key="6">
    <source>
        <dbReference type="EMBL" id="MFC3455469.1"/>
    </source>
</evidence>
<reference evidence="7" key="1">
    <citation type="journal article" date="2019" name="Int. J. Syst. Evol. Microbiol.">
        <title>The Global Catalogue of Microorganisms (GCM) 10K type strain sequencing project: providing services to taxonomists for standard genome sequencing and annotation.</title>
        <authorList>
            <consortium name="The Broad Institute Genomics Platform"/>
            <consortium name="The Broad Institute Genome Sequencing Center for Infectious Disease"/>
            <person name="Wu L."/>
            <person name="Ma J."/>
        </authorList>
    </citation>
    <scope>NUCLEOTIDE SEQUENCE [LARGE SCALE GENOMIC DNA]</scope>
    <source>
        <strain evidence="7">CGMCC 4.7676</strain>
    </source>
</reference>
<dbReference type="SUPFAM" id="SSF52151">
    <property type="entry name" value="FabD/lysophospholipase-like"/>
    <property type="match status" value="1"/>
</dbReference>
<evidence type="ECO:0000256" key="3">
    <source>
        <dbReference type="ARBA" id="ARBA00023315"/>
    </source>
</evidence>
<dbReference type="InterPro" id="IPR001227">
    <property type="entry name" value="Ac_transferase_dom_sf"/>
</dbReference>
<keyword evidence="3" id="KW-0012">Acyltransferase</keyword>
<dbReference type="EMBL" id="JBHRWK010000092">
    <property type="protein sequence ID" value="MFC3455469.1"/>
    <property type="molecule type" value="Genomic_DNA"/>
</dbReference>
<dbReference type="RefSeq" id="WP_378245938.1">
    <property type="nucleotide sequence ID" value="NZ_JBHRWK010000092.1"/>
</dbReference>
<dbReference type="Pfam" id="PF21124">
    <property type="entry name" value="VinK_C"/>
    <property type="match status" value="1"/>
</dbReference>
<dbReference type="InterPro" id="IPR050858">
    <property type="entry name" value="Mal-CoA-ACP_Trans/PKS_FabD"/>
</dbReference>
<dbReference type="PANTHER" id="PTHR42681:SF1">
    <property type="entry name" value="MALONYL-COA-ACYL CARRIER PROTEIN TRANSACYLASE, MITOCHONDRIAL"/>
    <property type="match status" value="1"/>
</dbReference>
<dbReference type="EC" id="2.3.1.39" evidence="1"/>
<dbReference type="Gene3D" id="3.30.70.250">
    <property type="entry name" value="Malonyl-CoA ACP transacylase, ACP-binding"/>
    <property type="match status" value="1"/>
</dbReference>
<gene>
    <name evidence="6" type="ORF">ACFOSH_39050</name>
</gene>
<dbReference type="PANTHER" id="PTHR42681">
    <property type="entry name" value="MALONYL-COA-ACYL CARRIER PROTEIN TRANSACYLASE, MITOCHONDRIAL"/>
    <property type="match status" value="1"/>
</dbReference>
<feature type="domain" description="Malonyl-CoA-[acyl-carrier-protein] transacylase small" evidence="5">
    <location>
        <begin position="136"/>
        <end position="196"/>
    </location>
</feature>
<dbReference type="InterPro" id="IPR049416">
    <property type="entry name" value="VinK-like_small"/>
</dbReference>
<evidence type="ECO:0000259" key="5">
    <source>
        <dbReference type="Pfam" id="PF21124"/>
    </source>
</evidence>
<dbReference type="Proteomes" id="UP001595645">
    <property type="component" value="Unassembled WGS sequence"/>
</dbReference>
<name>A0ABV7P8P7_9PSEU</name>
<comment type="catalytic activity">
    <reaction evidence="4">
        <text>holo-[ACP] + malonyl-CoA = malonyl-[ACP] + CoA</text>
        <dbReference type="Rhea" id="RHEA:41792"/>
        <dbReference type="Rhea" id="RHEA-COMP:9623"/>
        <dbReference type="Rhea" id="RHEA-COMP:9685"/>
        <dbReference type="ChEBI" id="CHEBI:57287"/>
        <dbReference type="ChEBI" id="CHEBI:57384"/>
        <dbReference type="ChEBI" id="CHEBI:64479"/>
        <dbReference type="ChEBI" id="CHEBI:78449"/>
        <dbReference type="EC" id="2.3.1.39"/>
    </reaction>
</comment>
<protein>
    <recommendedName>
        <fullName evidence="1">[acyl-carrier-protein] S-malonyltransferase</fullName>
        <ecNumber evidence="1">2.3.1.39</ecNumber>
    </recommendedName>
</protein>
<keyword evidence="7" id="KW-1185">Reference proteome</keyword>
<evidence type="ECO:0000256" key="1">
    <source>
        <dbReference type="ARBA" id="ARBA00013258"/>
    </source>
</evidence>
<accession>A0ABV7P8P7</accession>